<dbReference type="Proteomes" id="UP000219522">
    <property type="component" value="Unassembled WGS sequence"/>
</dbReference>
<organism evidence="2 3">
    <name type="scientific">Caballeronia arationis</name>
    <dbReference type="NCBI Taxonomy" id="1777142"/>
    <lineage>
        <taxon>Bacteria</taxon>
        <taxon>Pseudomonadati</taxon>
        <taxon>Pseudomonadota</taxon>
        <taxon>Betaproteobacteria</taxon>
        <taxon>Burkholderiales</taxon>
        <taxon>Burkholderiaceae</taxon>
        <taxon>Caballeronia</taxon>
    </lineage>
</organism>
<dbReference type="EMBL" id="OCSU01000002">
    <property type="protein sequence ID" value="SOE82185.1"/>
    <property type="molecule type" value="Genomic_DNA"/>
</dbReference>
<proteinExistence type="predicted"/>
<comment type="caution">
    <text evidence="2">The sequence shown here is derived from an EMBL/GenBank/DDBJ whole genome shotgun (WGS) entry which is preliminary data.</text>
</comment>
<evidence type="ECO:0000313" key="2">
    <source>
        <dbReference type="EMBL" id="SOE82185.1"/>
    </source>
</evidence>
<accession>A0A7Z7IAB4</accession>
<evidence type="ECO:0000313" key="3">
    <source>
        <dbReference type="Proteomes" id="UP000219522"/>
    </source>
</evidence>
<reference evidence="2 3" key="1">
    <citation type="submission" date="2017-09" db="EMBL/GenBank/DDBJ databases">
        <authorList>
            <person name="Varghese N."/>
            <person name="Submissions S."/>
        </authorList>
    </citation>
    <scope>NUCLEOTIDE SEQUENCE [LARGE SCALE GENOMIC DNA]</scope>
    <source>
        <strain evidence="2 3">OK806</strain>
    </source>
</reference>
<sequence length="112" mass="12530">MCGFRRSGLLPDPRRANIPWIAATKLVMTRTRKRAGQYRSSSACQRAARGTNDVRGAFRVCIEPDNSRRQGAKSAPERPAPILPRTEPPRSRQISRGFHAYSPLHAPPLAHF</sequence>
<keyword evidence="3" id="KW-1185">Reference proteome</keyword>
<evidence type="ECO:0000256" key="1">
    <source>
        <dbReference type="SAM" id="MobiDB-lite"/>
    </source>
</evidence>
<protein>
    <submittedName>
        <fullName evidence="2">Uncharacterized protein</fullName>
    </submittedName>
</protein>
<name>A0A7Z7IAB4_9BURK</name>
<feature type="region of interest" description="Disordered" evidence="1">
    <location>
        <begin position="63"/>
        <end position="112"/>
    </location>
</feature>
<dbReference type="AlphaFoldDB" id="A0A7Z7IAB4"/>
<gene>
    <name evidence="2" type="ORF">SAMN05446927_5498</name>
</gene>